<dbReference type="EMBL" id="BONY01000018">
    <property type="protein sequence ID" value="GIH05293.1"/>
    <property type="molecule type" value="Genomic_DNA"/>
</dbReference>
<evidence type="ECO:0000313" key="2">
    <source>
        <dbReference type="EMBL" id="GIH05293.1"/>
    </source>
</evidence>
<accession>A0A8J3VGW2</accession>
<reference evidence="2" key="1">
    <citation type="submission" date="2021-01" db="EMBL/GenBank/DDBJ databases">
        <title>Whole genome shotgun sequence of Rhizocola hellebori NBRC 109834.</title>
        <authorList>
            <person name="Komaki H."/>
            <person name="Tamura T."/>
        </authorList>
    </citation>
    <scope>NUCLEOTIDE SEQUENCE</scope>
    <source>
        <strain evidence="2">NBRC 109834</strain>
    </source>
</reference>
<keyword evidence="3" id="KW-1185">Reference proteome</keyword>
<comment type="caution">
    <text evidence="2">The sequence shown here is derived from an EMBL/GenBank/DDBJ whole genome shotgun (WGS) entry which is preliminary data.</text>
</comment>
<protein>
    <submittedName>
        <fullName evidence="2">Uncharacterized protein</fullName>
    </submittedName>
</protein>
<feature type="region of interest" description="Disordered" evidence="1">
    <location>
        <begin position="1"/>
        <end position="27"/>
    </location>
</feature>
<dbReference type="AlphaFoldDB" id="A0A8J3VGW2"/>
<evidence type="ECO:0000313" key="3">
    <source>
        <dbReference type="Proteomes" id="UP000612899"/>
    </source>
</evidence>
<sequence>MATSSKRNGSIVTTSGPSNVAEPQEGSVHVVEAFSSSGMRFTVLDEGQVDAKDSRSPARVPAECAIMDRSDKLAAYILERIGSVSPAT</sequence>
<name>A0A8J3VGW2_9ACTN</name>
<gene>
    <name evidence="2" type="ORF">Rhe02_33600</name>
</gene>
<organism evidence="2 3">
    <name type="scientific">Rhizocola hellebori</name>
    <dbReference type="NCBI Taxonomy" id="1392758"/>
    <lineage>
        <taxon>Bacteria</taxon>
        <taxon>Bacillati</taxon>
        <taxon>Actinomycetota</taxon>
        <taxon>Actinomycetes</taxon>
        <taxon>Micromonosporales</taxon>
        <taxon>Micromonosporaceae</taxon>
        <taxon>Rhizocola</taxon>
    </lineage>
</organism>
<dbReference type="Proteomes" id="UP000612899">
    <property type="component" value="Unassembled WGS sequence"/>
</dbReference>
<proteinExistence type="predicted"/>
<evidence type="ECO:0000256" key="1">
    <source>
        <dbReference type="SAM" id="MobiDB-lite"/>
    </source>
</evidence>
<feature type="compositionally biased region" description="Polar residues" evidence="1">
    <location>
        <begin position="1"/>
        <end position="18"/>
    </location>
</feature>